<dbReference type="Gene3D" id="3.40.50.12580">
    <property type="match status" value="2"/>
</dbReference>
<keyword evidence="2" id="KW-0812">Transmembrane</keyword>
<dbReference type="SUPFAM" id="SSF53756">
    <property type="entry name" value="UDP-Glycosyltransferase/glycogen phosphorylase"/>
    <property type="match status" value="1"/>
</dbReference>
<feature type="transmembrane region" description="Helical" evidence="2">
    <location>
        <begin position="98"/>
        <end position="125"/>
    </location>
</feature>
<dbReference type="InParanoid" id="A0A543AZM9"/>
<feature type="region of interest" description="Disordered" evidence="1">
    <location>
        <begin position="486"/>
        <end position="507"/>
    </location>
</feature>
<evidence type="ECO:0000313" key="3">
    <source>
        <dbReference type="EMBL" id="TQL78016.1"/>
    </source>
</evidence>
<sequence>MSKVLTDVRHAPRSGHAAVVLLLIGLVILPMLAVSSPWWLFAIVLGSTYITETWTNHTVPAFIDILRRVQLGTSILTLIRQVAVVLLAAVSVEIGQVGLWFLAIGFVVGHMVRAAVTALLTYVTARRKLPIATRNVNLSILRIPDSIHRRWTPSQRRILFEMDIPITAGVFVAIATGFDAAIAIGAGVAITITAVRATVLLSSAYSNRHLKRKRWVLDRVRDEVAGTAPEVALYFTGSETSVYQINMWLRTLEQLDRSAVIIMRERGLLKQLGSTSVPTVCIPDNIDLMNFELPTIRVALYPGNAGKNIHMLRIPGVTHVFIGHGDSDKPASFNPFSKVYNQIWSAGKAGRDRYRVADIGVDDADIREVGRPQLHGVHLASQRRFAPALTVLYAPTWEGWTANLQHTSLVKIGPKLIEFLLREIPGVRILYRPHPLTGTRDRATLAAHRKITEILDDANTRAGCPAATWVPEDLHPLAEEIARLGSSPTDVDEAQRSRDGGFTRPDLGDEIERLRQQWQEGYWSAADPHRHHVVTKMPLPTLYEMFNQSDVLVTDISSVVSDFIASEKPYVVCNPAAQAPEAFQTTNPSTKGGYLLNPDLAGLRDILEHVEKLRADSTYEDPLLSTRRELREYLLGPTDPPSLARFIEATDEAIRVARGAGRATE</sequence>
<keyword evidence="3" id="KW-0808">Transferase</keyword>
<evidence type="ECO:0000256" key="2">
    <source>
        <dbReference type="SAM" id="Phobius"/>
    </source>
</evidence>
<comment type="caution">
    <text evidence="3">The sequence shown here is derived from an EMBL/GenBank/DDBJ whole genome shotgun (WGS) entry which is preliminary data.</text>
</comment>
<gene>
    <name evidence="3" type="ORF">FB566_3591</name>
</gene>
<evidence type="ECO:0000256" key="1">
    <source>
        <dbReference type="SAM" id="MobiDB-lite"/>
    </source>
</evidence>
<reference evidence="3 4" key="1">
    <citation type="submission" date="2019-06" db="EMBL/GenBank/DDBJ databases">
        <title>Sequencing the genomes of 1000 actinobacteria strains.</title>
        <authorList>
            <person name="Klenk H.-P."/>
        </authorList>
    </citation>
    <scope>NUCLEOTIDE SEQUENCE [LARGE SCALE GENOMIC DNA]</scope>
    <source>
        <strain evidence="3 4">DSM 45928</strain>
    </source>
</reference>
<dbReference type="Proteomes" id="UP000317043">
    <property type="component" value="Unassembled WGS sequence"/>
</dbReference>
<dbReference type="AlphaFoldDB" id="A0A543AZM9"/>
<keyword evidence="2" id="KW-0472">Membrane</keyword>
<organism evidence="3 4">
    <name type="scientific">Stackebrandtia endophytica</name>
    <dbReference type="NCBI Taxonomy" id="1496996"/>
    <lineage>
        <taxon>Bacteria</taxon>
        <taxon>Bacillati</taxon>
        <taxon>Actinomycetota</taxon>
        <taxon>Actinomycetes</taxon>
        <taxon>Glycomycetales</taxon>
        <taxon>Glycomycetaceae</taxon>
        <taxon>Stackebrandtia</taxon>
    </lineage>
</organism>
<feature type="transmembrane region" description="Helical" evidence="2">
    <location>
        <begin position="20"/>
        <end position="50"/>
    </location>
</feature>
<dbReference type="OrthoDB" id="7806295at2"/>
<dbReference type="RefSeq" id="WP_142041813.1">
    <property type="nucleotide sequence ID" value="NZ_JBHTGS010000001.1"/>
</dbReference>
<dbReference type="GO" id="GO:0016740">
    <property type="term" value="F:transferase activity"/>
    <property type="evidence" value="ECO:0007669"/>
    <property type="project" value="UniProtKB-KW"/>
</dbReference>
<keyword evidence="2" id="KW-1133">Transmembrane helix</keyword>
<keyword evidence="4" id="KW-1185">Reference proteome</keyword>
<feature type="compositionally biased region" description="Basic and acidic residues" evidence="1">
    <location>
        <begin position="493"/>
        <end position="507"/>
    </location>
</feature>
<name>A0A543AZM9_9ACTN</name>
<dbReference type="EMBL" id="VFOW01000001">
    <property type="protein sequence ID" value="TQL78016.1"/>
    <property type="molecule type" value="Genomic_DNA"/>
</dbReference>
<dbReference type="InterPro" id="IPR043148">
    <property type="entry name" value="TagF_C"/>
</dbReference>
<protein>
    <submittedName>
        <fullName evidence="3">CDP-glycerol:poly(Glycerophosphate) glycerophosphotransferase</fullName>
    </submittedName>
</protein>
<evidence type="ECO:0000313" key="4">
    <source>
        <dbReference type="Proteomes" id="UP000317043"/>
    </source>
</evidence>
<accession>A0A543AZM9</accession>
<proteinExistence type="predicted"/>